<dbReference type="InterPro" id="IPR036865">
    <property type="entry name" value="CRAL-TRIO_dom_sf"/>
</dbReference>
<dbReference type="Proteomes" id="UP000481153">
    <property type="component" value="Unassembled WGS sequence"/>
</dbReference>
<name>A0A6G0XUD6_9STRA</name>
<dbReference type="SMART" id="SM00516">
    <property type="entry name" value="SEC14"/>
    <property type="match status" value="1"/>
</dbReference>
<keyword evidence="3" id="KW-1185">Reference proteome</keyword>
<dbReference type="CDD" id="cd00170">
    <property type="entry name" value="SEC14"/>
    <property type="match status" value="1"/>
</dbReference>
<reference evidence="2 3" key="1">
    <citation type="submission" date="2019-07" db="EMBL/GenBank/DDBJ databases">
        <title>Genomics analysis of Aphanomyces spp. identifies a new class of oomycete effector associated with host adaptation.</title>
        <authorList>
            <person name="Gaulin E."/>
        </authorList>
    </citation>
    <scope>NUCLEOTIDE SEQUENCE [LARGE SCALE GENOMIC DNA]</scope>
    <source>
        <strain evidence="2 3">ATCC 201684</strain>
    </source>
</reference>
<dbReference type="PANTHER" id="PTHR45657">
    <property type="entry name" value="CRAL-TRIO DOMAIN-CONTAINING PROTEIN YKL091C-RELATED"/>
    <property type="match status" value="1"/>
</dbReference>
<dbReference type="AlphaFoldDB" id="A0A6G0XUD6"/>
<gene>
    <name evidence="2" type="ORF">Ae201684_000759</name>
</gene>
<dbReference type="InterPro" id="IPR051026">
    <property type="entry name" value="PI/PC_transfer"/>
</dbReference>
<accession>A0A6G0XUD6</accession>
<evidence type="ECO:0000313" key="3">
    <source>
        <dbReference type="Proteomes" id="UP000481153"/>
    </source>
</evidence>
<dbReference type="PROSITE" id="PS50191">
    <property type="entry name" value="CRAL_TRIO"/>
    <property type="match status" value="1"/>
</dbReference>
<evidence type="ECO:0000259" key="1">
    <source>
        <dbReference type="PROSITE" id="PS50191"/>
    </source>
</evidence>
<proteinExistence type="predicted"/>
<dbReference type="Pfam" id="PF00650">
    <property type="entry name" value="CRAL_TRIO"/>
    <property type="match status" value="1"/>
</dbReference>
<dbReference type="EMBL" id="VJMJ01000009">
    <property type="protein sequence ID" value="KAF0744270.1"/>
    <property type="molecule type" value="Genomic_DNA"/>
</dbReference>
<dbReference type="PANTHER" id="PTHR45657:SF61">
    <property type="entry name" value="CRAL-TRIO DOMAIN-CONTAINING PROTEIN"/>
    <property type="match status" value="1"/>
</dbReference>
<dbReference type="InterPro" id="IPR001251">
    <property type="entry name" value="CRAL-TRIO_dom"/>
</dbReference>
<dbReference type="VEuPathDB" id="FungiDB:AeMF1_000721"/>
<sequence>MQQVDGRNVATNVLDKKLQHFRLIKTLYPHFYHKRGRENEPVYYEKPGRMQLSELRARGVDLDDLVESYAFMTEFLWQVVEKSDAKCRSISVIDVDGLGLFSFNAEAMEYLRQVSTYSKTHHPNRCGHIFIVNVPSWFDAVWQMIQTLVDPGVRKKITIVKADDVLEALSTRIPVENIPVEYGGKSEGPSDEELALCALADYNNGVPGSVDPCTTERYSRKVLVSQ</sequence>
<dbReference type="Gene3D" id="3.40.525.10">
    <property type="entry name" value="CRAL-TRIO lipid binding domain"/>
    <property type="match status" value="1"/>
</dbReference>
<organism evidence="2 3">
    <name type="scientific">Aphanomyces euteiches</name>
    <dbReference type="NCBI Taxonomy" id="100861"/>
    <lineage>
        <taxon>Eukaryota</taxon>
        <taxon>Sar</taxon>
        <taxon>Stramenopiles</taxon>
        <taxon>Oomycota</taxon>
        <taxon>Saprolegniomycetes</taxon>
        <taxon>Saprolegniales</taxon>
        <taxon>Verrucalvaceae</taxon>
        <taxon>Aphanomyces</taxon>
    </lineage>
</organism>
<feature type="domain" description="CRAL-TRIO" evidence="1">
    <location>
        <begin position="20"/>
        <end position="190"/>
    </location>
</feature>
<protein>
    <recommendedName>
        <fullName evidence="1">CRAL-TRIO domain-containing protein</fullName>
    </recommendedName>
</protein>
<comment type="caution">
    <text evidence="2">The sequence shown here is derived from an EMBL/GenBank/DDBJ whole genome shotgun (WGS) entry which is preliminary data.</text>
</comment>
<dbReference type="SUPFAM" id="SSF52087">
    <property type="entry name" value="CRAL/TRIO domain"/>
    <property type="match status" value="1"/>
</dbReference>
<evidence type="ECO:0000313" key="2">
    <source>
        <dbReference type="EMBL" id="KAF0744270.1"/>
    </source>
</evidence>